<evidence type="ECO:0000313" key="2">
    <source>
        <dbReference type="EMBL" id="SIS30288.1"/>
    </source>
</evidence>
<gene>
    <name evidence="2" type="ORF">SAMN05421639_101817</name>
</gene>
<dbReference type="EMBL" id="FTNY01000001">
    <property type="protein sequence ID" value="SIS30288.1"/>
    <property type="molecule type" value="Genomic_DNA"/>
</dbReference>
<evidence type="ECO:0000259" key="1">
    <source>
        <dbReference type="Pfam" id="PF14213"/>
    </source>
</evidence>
<dbReference type="InterPro" id="IPR025474">
    <property type="entry name" value="DUF4325"/>
</dbReference>
<reference evidence="3" key="1">
    <citation type="submission" date="2017-01" db="EMBL/GenBank/DDBJ databases">
        <authorList>
            <person name="Varghese N."/>
            <person name="Submissions S."/>
        </authorList>
    </citation>
    <scope>NUCLEOTIDE SEQUENCE [LARGE SCALE GENOMIC DNA]</scope>
    <source>
        <strain evidence="3">DSM 17126</strain>
    </source>
</reference>
<protein>
    <recommendedName>
        <fullName evidence="1">DUF4325 domain-containing protein</fullName>
    </recommendedName>
</protein>
<dbReference type="OrthoDB" id="1551124at2"/>
<dbReference type="Proteomes" id="UP000186373">
    <property type="component" value="Unassembled WGS sequence"/>
</dbReference>
<dbReference type="Pfam" id="PF14213">
    <property type="entry name" value="DUF4325"/>
    <property type="match status" value="1"/>
</dbReference>
<keyword evidence="3" id="KW-1185">Reference proteome</keyword>
<feature type="domain" description="DUF4325" evidence="1">
    <location>
        <begin position="28"/>
        <end position="94"/>
    </location>
</feature>
<evidence type="ECO:0000313" key="3">
    <source>
        <dbReference type="Proteomes" id="UP000186373"/>
    </source>
</evidence>
<dbReference type="AlphaFoldDB" id="A0A1N7HZU8"/>
<accession>A0A1N7HZU8</accession>
<proteinExistence type="predicted"/>
<dbReference type="RefSeq" id="WP_076504894.1">
    <property type="nucleotide sequence ID" value="NZ_FTNY01000001.1"/>
</dbReference>
<organism evidence="2 3">
    <name type="scientific">Chryseobacterium shigense</name>
    <dbReference type="NCBI Taxonomy" id="297244"/>
    <lineage>
        <taxon>Bacteria</taxon>
        <taxon>Pseudomonadati</taxon>
        <taxon>Bacteroidota</taxon>
        <taxon>Flavobacteriia</taxon>
        <taxon>Flavobacteriales</taxon>
        <taxon>Weeksellaceae</taxon>
        <taxon>Chryseobacterium group</taxon>
        <taxon>Chryseobacterium</taxon>
    </lineage>
</organism>
<name>A0A1N7HZU8_9FLAO</name>
<sequence length="119" mass="14093">MDKIIVRVKDFTEYPDARYIEHDSFSGEEFYYKYVKPNFEKAIDENKQLVVDLDDTAGYASSFLDEAFGNLVYDFSLDIIKLRLQIISNQEPDWIDLIMEDIISIWKQKKEKGLPRKEV</sequence>